<sequence>MRIQLHPNIEQAHALQETLAQFTLAYNVVCASGWQCSEKNGVRLHHMTYYDTKALCPGLVSDLLIQARVKATETLRSAFTWKAKKEAAYPKKVAKAQKQGKPIPAFKPVRCPHSQQCAVRYNVHTYALHWATQTVRLSTTQGKMTLPFTVPHFSERYRGCTIATADLICRKGTWWLHVVVEVPEPVVQRSDEVVGVDLGLNRPAVTSQRHFLGTRHWKEVDRRWFRLRRKLQSKGSKSAKRHLKKLSHKQMLFHRDCDHVLSKCIVQSVSPGATLVLENLTHLREGVQHRKGEGQRKLHSWSFAQLYGFLAYKAQERGIVVARIDPRHTSQTCSRCGHQARKNRRSQSVFHCRSCGYQLHADLNAAYNIRDKFCLAQDGISVLSGS</sequence>
<comment type="similarity">
    <text evidence="1">In the C-terminal section; belongs to the transposase 35 family.</text>
</comment>
<evidence type="ECO:0000313" key="9">
    <source>
        <dbReference type="Proteomes" id="UP000612362"/>
    </source>
</evidence>
<comment type="similarity">
    <text evidence="2">In the N-terminal section; belongs to the transposase 2 family.</text>
</comment>
<evidence type="ECO:0000259" key="6">
    <source>
        <dbReference type="Pfam" id="PF01385"/>
    </source>
</evidence>
<dbReference type="GO" id="GO:0006310">
    <property type="term" value="P:DNA recombination"/>
    <property type="evidence" value="ECO:0007669"/>
    <property type="project" value="UniProtKB-KW"/>
</dbReference>
<evidence type="ECO:0000259" key="7">
    <source>
        <dbReference type="Pfam" id="PF07282"/>
    </source>
</evidence>
<dbReference type="PANTHER" id="PTHR30405">
    <property type="entry name" value="TRANSPOSASE"/>
    <property type="match status" value="1"/>
</dbReference>
<organism evidence="8 9">
    <name type="scientific">Ktedonospora formicarum</name>
    <dbReference type="NCBI Taxonomy" id="2778364"/>
    <lineage>
        <taxon>Bacteria</taxon>
        <taxon>Bacillati</taxon>
        <taxon>Chloroflexota</taxon>
        <taxon>Ktedonobacteria</taxon>
        <taxon>Ktedonobacterales</taxon>
        <taxon>Ktedonobacteraceae</taxon>
        <taxon>Ktedonospora</taxon>
    </lineage>
</organism>
<gene>
    <name evidence="8" type="ORF">KSX_42390</name>
</gene>
<dbReference type="AlphaFoldDB" id="A0A8J3MTM3"/>
<keyword evidence="4" id="KW-0238">DNA-binding</keyword>
<dbReference type="NCBIfam" id="NF040570">
    <property type="entry name" value="guided_TnpB"/>
    <property type="match status" value="1"/>
</dbReference>
<evidence type="ECO:0000256" key="5">
    <source>
        <dbReference type="ARBA" id="ARBA00023172"/>
    </source>
</evidence>
<dbReference type="InterPro" id="IPR010095">
    <property type="entry name" value="Cas12f1-like_TNB"/>
</dbReference>
<dbReference type="PANTHER" id="PTHR30405:SF11">
    <property type="entry name" value="RNA-GUIDED DNA ENDONUCLEASE RV2885C-RELATED"/>
    <property type="match status" value="1"/>
</dbReference>
<evidence type="ECO:0000313" key="8">
    <source>
        <dbReference type="EMBL" id="GHO46076.1"/>
    </source>
</evidence>
<dbReference type="RefSeq" id="WP_220195477.1">
    <property type="nucleotide sequence ID" value="NZ_BNJF01000002.1"/>
</dbReference>
<dbReference type="GO" id="GO:0003677">
    <property type="term" value="F:DNA binding"/>
    <property type="evidence" value="ECO:0007669"/>
    <property type="project" value="UniProtKB-KW"/>
</dbReference>
<dbReference type="EMBL" id="BNJF01000002">
    <property type="protein sequence ID" value="GHO46076.1"/>
    <property type="molecule type" value="Genomic_DNA"/>
</dbReference>
<feature type="domain" description="Cas12f1-like TNB" evidence="7">
    <location>
        <begin position="303"/>
        <end position="369"/>
    </location>
</feature>
<name>A0A8J3MTM3_9CHLR</name>
<comment type="caution">
    <text evidence="8">The sequence shown here is derived from an EMBL/GenBank/DDBJ whole genome shotgun (WGS) entry which is preliminary data.</text>
</comment>
<proteinExistence type="inferred from homology"/>
<accession>A0A8J3MTM3</accession>
<reference evidence="8" key="1">
    <citation type="submission" date="2020-10" db="EMBL/GenBank/DDBJ databases">
        <title>Taxonomic study of unclassified bacteria belonging to the class Ktedonobacteria.</title>
        <authorList>
            <person name="Yabe S."/>
            <person name="Wang C.M."/>
            <person name="Zheng Y."/>
            <person name="Sakai Y."/>
            <person name="Cavaletti L."/>
            <person name="Monciardini P."/>
            <person name="Donadio S."/>
        </authorList>
    </citation>
    <scope>NUCLEOTIDE SEQUENCE</scope>
    <source>
        <strain evidence="8">SOSP1-1</strain>
    </source>
</reference>
<dbReference type="Pfam" id="PF07282">
    <property type="entry name" value="Cas12f1-like_TNB"/>
    <property type="match status" value="1"/>
</dbReference>
<dbReference type="InterPro" id="IPR051399">
    <property type="entry name" value="RNA-guided_DNA_endo/Transpos"/>
</dbReference>
<dbReference type="InterPro" id="IPR001959">
    <property type="entry name" value="Transposase"/>
</dbReference>
<evidence type="ECO:0000256" key="3">
    <source>
        <dbReference type="ARBA" id="ARBA00022578"/>
    </source>
</evidence>
<evidence type="ECO:0000256" key="2">
    <source>
        <dbReference type="ARBA" id="ARBA00011044"/>
    </source>
</evidence>
<evidence type="ECO:0000256" key="1">
    <source>
        <dbReference type="ARBA" id="ARBA00008761"/>
    </source>
</evidence>
<evidence type="ECO:0000256" key="4">
    <source>
        <dbReference type="ARBA" id="ARBA00023125"/>
    </source>
</evidence>
<keyword evidence="9" id="KW-1185">Reference proteome</keyword>
<dbReference type="GO" id="GO:0032196">
    <property type="term" value="P:transposition"/>
    <property type="evidence" value="ECO:0007669"/>
    <property type="project" value="UniProtKB-KW"/>
</dbReference>
<feature type="domain" description="Probable transposase IS891/IS1136/IS1341" evidence="6">
    <location>
        <begin position="177"/>
        <end position="269"/>
    </location>
</feature>
<keyword evidence="3" id="KW-0815">Transposition</keyword>
<dbReference type="Proteomes" id="UP000612362">
    <property type="component" value="Unassembled WGS sequence"/>
</dbReference>
<protein>
    <submittedName>
        <fullName evidence="8">Transposase</fullName>
    </submittedName>
</protein>
<dbReference type="Pfam" id="PF01385">
    <property type="entry name" value="OrfB_IS605"/>
    <property type="match status" value="1"/>
</dbReference>
<keyword evidence="5" id="KW-0233">DNA recombination</keyword>
<dbReference type="NCBIfam" id="TIGR01766">
    <property type="entry name" value="IS200/IS605 family accessory protein TnpB-like domain"/>
    <property type="match status" value="1"/>
</dbReference>